<evidence type="ECO:0000313" key="3">
    <source>
        <dbReference type="Proteomes" id="UP000002941"/>
    </source>
</evidence>
<dbReference type="PATRIC" id="fig|1125718.3.peg.2208"/>
<feature type="region of interest" description="Disordered" evidence="1">
    <location>
        <begin position="1"/>
        <end position="32"/>
    </location>
</feature>
<protein>
    <submittedName>
        <fullName evidence="2">Uncharacterized protein</fullName>
    </submittedName>
</protein>
<reference evidence="2 3" key="1">
    <citation type="submission" date="2012-05" db="EMBL/GenBank/DDBJ databases">
        <authorList>
            <person name="Harkins D.M."/>
            <person name="Madupu R."/>
            <person name="Durkin A.S."/>
            <person name="Torralba M."/>
            <person name="Methe B."/>
            <person name="Sutton G.G."/>
            <person name="Nelson K.E."/>
        </authorList>
    </citation>
    <scope>NUCLEOTIDE SEQUENCE [LARGE SCALE GENOMIC DNA]</scope>
    <source>
        <strain evidence="2 3">F0489</strain>
    </source>
</reference>
<dbReference type="AlphaFoldDB" id="J1H2E8"/>
<evidence type="ECO:0000313" key="2">
    <source>
        <dbReference type="EMBL" id="EJF39423.1"/>
    </source>
</evidence>
<dbReference type="EMBL" id="AKFT01000177">
    <property type="protein sequence ID" value="EJF39423.1"/>
    <property type="molecule type" value="Genomic_DNA"/>
</dbReference>
<feature type="region of interest" description="Disordered" evidence="1">
    <location>
        <begin position="53"/>
        <end position="72"/>
    </location>
</feature>
<organism evidence="2 3">
    <name type="scientific">Actinomyces massiliensis F0489</name>
    <dbReference type="NCBI Taxonomy" id="1125718"/>
    <lineage>
        <taxon>Bacteria</taxon>
        <taxon>Bacillati</taxon>
        <taxon>Actinomycetota</taxon>
        <taxon>Actinomycetes</taxon>
        <taxon>Actinomycetales</taxon>
        <taxon>Actinomycetaceae</taxon>
        <taxon>Actinomyces</taxon>
    </lineage>
</organism>
<sequence>MGNVASSSHEDLRYGHEPAHILGDGFGSSRTSAPRRWRVRLAVSGETGCRCRRSGLDGAGTAERGSLYTARR</sequence>
<comment type="caution">
    <text evidence="2">The sequence shown here is derived from an EMBL/GenBank/DDBJ whole genome shotgun (WGS) entry which is preliminary data.</text>
</comment>
<name>J1H2E8_9ACTO</name>
<dbReference type="Proteomes" id="UP000002941">
    <property type="component" value="Unassembled WGS sequence"/>
</dbReference>
<accession>J1H2E8</accession>
<gene>
    <name evidence="2" type="ORF">HMPREF1318_0039</name>
</gene>
<evidence type="ECO:0000256" key="1">
    <source>
        <dbReference type="SAM" id="MobiDB-lite"/>
    </source>
</evidence>
<feature type="compositionally biased region" description="Basic and acidic residues" evidence="1">
    <location>
        <begin position="8"/>
        <end position="19"/>
    </location>
</feature>
<keyword evidence="3" id="KW-1185">Reference proteome</keyword>
<proteinExistence type="predicted"/>